<proteinExistence type="predicted"/>
<evidence type="ECO:0000313" key="7">
    <source>
        <dbReference type="EMBL" id="KHK66385.1"/>
    </source>
</evidence>
<feature type="domain" description="Filamentous haemagglutinin FhaB/tRNA nuclease CdiA-like TPS" evidence="6">
    <location>
        <begin position="133"/>
        <end position="247"/>
    </location>
</feature>
<organism evidence="7 8">
    <name type="scientific">Pseudomonas frederiksbergensis</name>
    <dbReference type="NCBI Taxonomy" id="104087"/>
    <lineage>
        <taxon>Bacteria</taxon>
        <taxon>Pseudomonadati</taxon>
        <taxon>Pseudomonadota</taxon>
        <taxon>Gammaproteobacteria</taxon>
        <taxon>Pseudomonadales</taxon>
        <taxon>Pseudomonadaceae</taxon>
        <taxon>Pseudomonas</taxon>
    </lineage>
</organism>
<dbReference type="InterPro" id="IPR021026">
    <property type="entry name" value="Filamn_hemagglutn_DUF3739"/>
</dbReference>
<gene>
    <name evidence="7" type="ORF">JZ00_00695</name>
</gene>
<dbReference type="EMBL" id="JQGJ01000001">
    <property type="protein sequence ID" value="KHK66385.1"/>
    <property type="molecule type" value="Genomic_DNA"/>
</dbReference>
<accession>A0A0B1Z701</accession>
<dbReference type="NCBIfam" id="TIGR01901">
    <property type="entry name" value="adhes_NPXG"/>
    <property type="match status" value="1"/>
</dbReference>
<evidence type="ECO:0000256" key="1">
    <source>
        <dbReference type="ARBA" id="ARBA00004613"/>
    </source>
</evidence>
<dbReference type="Pfam" id="PF05860">
    <property type="entry name" value="TPS"/>
    <property type="match status" value="1"/>
</dbReference>
<evidence type="ECO:0000256" key="3">
    <source>
        <dbReference type="ARBA" id="ARBA00022729"/>
    </source>
</evidence>
<dbReference type="Proteomes" id="UP000030949">
    <property type="component" value="Unassembled WGS sequence"/>
</dbReference>
<evidence type="ECO:0000256" key="2">
    <source>
        <dbReference type="ARBA" id="ARBA00022525"/>
    </source>
</evidence>
<feature type="compositionally biased region" description="Basic and acidic residues" evidence="4">
    <location>
        <begin position="4195"/>
        <end position="4211"/>
    </location>
</feature>
<evidence type="ECO:0000256" key="5">
    <source>
        <dbReference type="SAM" id="SignalP"/>
    </source>
</evidence>
<evidence type="ECO:0000259" key="6">
    <source>
        <dbReference type="SMART" id="SM00912"/>
    </source>
</evidence>
<feature type="region of interest" description="Disordered" evidence="4">
    <location>
        <begin position="57"/>
        <end position="78"/>
    </location>
</feature>
<dbReference type="Pfam" id="PF12545">
    <property type="entry name" value="DUF3739"/>
    <property type="match status" value="1"/>
</dbReference>
<dbReference type="InterPro" id="IPR012334">
    <property type="entry name" value="Pectin_lyas_fold"/>
</dbReference>
<comment type="subcellular location">
    <subcellularLocation>
        <location evidence="1">Secreted</location>
    </subcellularLocation>
</comment>
<keyword evidence="3 5" id="KW-0732">Signal</keyword>
<feature type="signal peptide" evidence="5">
    <location>
        <begin position="1"/>
        <end position="42"/>
    </location>
</feature>
<reference evidence="8" key="1">
    <citation type="submission" date="2015-03" db="EMBL/GenBank/DDBJ databases">
        <title>Pseudomonas frederiksbergensis hydrocarbon degrader.</title>
        <authorList>
            <person name="Brown L.M."/>
            <person name="Ruiz O.N."/>
            <person name="Mueller S."/>
            <person name="Gunasekera T.S."/>
        </authorList>
    </citation>
    <scope>NUCLEOTIDE SEQUENCE [LARGE SCALE GENOMIC DNA]</scope>
    <source>
        <strain evidence="8">SI8</strain>
    </source>
</reference>
<protein>
    <submittedName>
        <fullName evidence="7">Hemagglutinin</fullName>
    </submittedName>
</protein>
<evidence type="ECO:0000256" key="4">
    <source>
        <dbReference type="SAM" id="MobiDB-lite"/>
    </source>
</evidence>
<dbReference type="SUPFAM" id="SSF51126">
    <property type="entry name" value="Pectin lyase-like"/>
    <property type="match status" value="1"/>
</dbReference>
<feature type="chain" id="PRO_5002068627" evidence="5">
    <location>
        <begin position="43"/>
        <end position="4211"/>
    </location>
</feature>
<dbReference type="RefSeq" id="WP_039588445.1">
    <property type="nucleotide sequence ID" value="NZ_JQGJ02000002.1"/>
</dbReference>
<evidence type="ECO:0000313" key="8">
    <source>
        <dbReference type="Proteomes" id="UP000030949"/>
    </source>
</evidence>
<dbReference type="PANTHER" id="PTHR12338:SF8">
    <property type="entry name" value="HEME_HEMOPEXIN-BINDING PROTEIN"/>
    <property type="match status" value="1"/>
</dbReference>
<name>A0A0B1Z701_9PSED</name>
<comment type="caution">
    <text evidence="7">The sequence shown here is derived from an EMBL/GenBank/DDBJ whole genome shotgun (WGS) entry which is preliminary data.</text>
</comment>
<dbReference type="InterPro" id="IPR050909">
    <property type="entry name" value="Bact_Autotransporter_VF"/>
</dbReference>
<sequence>MLRCKPQTNLNAPRRDGELSMLRLKPLAQAIALLMVAGNAHAATAFSSAWFAAKGASQAGGAGRPATAQPGMPPPLAQQQRANAQLQRSLTNLNNTVAAIAAQQAAQAAGRQAALGQVQVVPDGLGEGGLKVDNSLTQGWLNAKGPQQTQAGGKTTVKIEQTADKAILNWETFNVGRNTTVDFQQQSDWAVLNRVNDPQARASQIQGQIKGNGTVMLVNRNGIVFSGSSQVNVRNLAAVAANISDEQFSQRGLYVDATGSQPTFTDAAGKIQVQQGALIETHRAATSTAGGGYALLLGSEVENAGSIITAKGQTTLAAGDSFYIRRGQGTSGNLRSTTRGNEVATSLKPGSSAGTVINSGLIQASTGDITLTGHRVQQNGVAVASSSVDTRGTVHLLNAFSDSTGSVTLGQGSATAVLLDAAGGSALDSQRNAGPAGLDGTPNNLISGRFNNLSSVVDRSDQSRVEIVSGGSVDFQNGSITLATGGQVAVSAAGRSLVRDGAVIDVSGAIGVKVAMESNSIKVNVQGNEQRDASVNREGGKLTNNDVWVDVRDLVYVPAGTNGYATDRWYTAGGLLEVGGYLGTRGHSVGEWAAQGGTLTFTGNDVVTQQAAQLNLSGGTLDVQSGYLRQSWLKGTNGRLYEVSRAPGDILYTGVYKGYEDHSQRWGQTDYYYNPLIAPRQRFEAGYTVGRDAGKLVVSTRNAVLEGQIVGEVYQGERQTQAPNLNLDGYQQSQNAVARRAQLWVGSYTPIYDKASGVINSGLNPTFDQVTVGKVADKIAAGLDLTSVIGTDRQGKLVLDNGLLNDFQLGALKVAARESIQVDGALKVADGGDITLFAPQIEVDANLTARGGRIALGNVLEQVRTDNFKIEDVTLSPVAGQRAKVALADGVTLNTAGLWSNLLLDGGDRQGLPFINGGRVSVRSGGDIDLGQGSLIDVSSGAAVMADGKTRGGKGGDLTLTAGLSALFDNGALNLDGELRGTGVTGGGTLKLAANKVLIGNSGSPLKPGTLQLGGDFFDKGFSAYDITGNHGLTVADGTRVDVTMPVYRFGEQALSTGSDAEPADALQRWTPQLYQEDAIKGVLTQRRGASLSLNAGTANSSAADMASTVLNLGKGSVISVDPGQGIDVRSIGQLTANGTLNAWGGRVSLSGLSINDVNGERVNAQGHGRSIWLGEQALIDVSSRAVTAQDVRGRTYGLVRDGGQIVIGGQIDVAKGSASAPELFVVMREGSRLQADGSQAMLDVPGQGRTSVTSNGGSISLASANGLYLDGEFSARSGGAGAAGGSLSVALETPYYRNDALSERVMQVRELMLGQNAQATLLGDTAETSADSLVYGHGRLGVDQVQSGGFDNLALLSNGLLSIEGDVSLSLDQSLSLYARGFVTSASAPADTRVQLNASHVLLSGPAAALLNKDQYTRPLINGDVSRLANKAVFSIDADLLDVQGSVMFSSKGTVRQADGSTVALDRAGFDRVQLSSQGDLRFLAGFSSEGLPTGFTTQLVTPSDMLLQAAQVYPTTGVGARVLAGWSIAEGGNPQYDSLRSLVIGRTGLATSQVPHSAFGRLQLGSARIEQGGVVRAPLGLIEIGTSGGPGEAITDRINLLPGSLTSVSGAGLVLPYGGTADGQSYTYAGKKVVLLGQGAVPSDSADLNVGVILGGRSVEGQEGSVLDLSGGGELLGAGFISGRGGSTDARFNPLVQIGANGGFTLPGLSTNPVYAIVPGNQSQYAPVAPEGGAVDPRVGQQITIGAGVPGLAAGTYTLMPSTYALLPGAFRVEVNGLAGQGSATGAQRMRNGSWTTVGALSVANTGQRNSLSSQVILTSGEVLRRYSQYNETSYAQYAVADAARLGVPRALLPVDAKTLKLNLVKGAGDQAFSFKGIGKFAPQTGGYGGTVAVVASNRTPLEVVAEGRGVTPGFEGVTLSAESLNALNASRQVIGGQFFVRYGQGGNYITPQRVSRSVALREGATLAAPEVFLLADGGELLVEQGAAINTIGRGKAAYDARDGFIYNFNVVRQNYSSLAASNGLLNVLAPASGTTGTVNIGGCSLTPCSGVTRIHSEGSIVAASGSSLQLDDQVRYGTRHLTLALSNINVGTTQALGDAATRLVLPAGLSLSQTVLDRLLRGDAEYGAPALESLELSASQALNFYGTVSLDTYDPTTGKSRLANLMLSTPAIYGAGTANDVASIRTANLIWNGAVGAPGSVIAGGAGTGAGRLDIQAQRIEFGYSEFAQPSSITTLDRLALGFANVNLSASERLTANHKGSLAVYQSQGAYDAKTGYAYSGGNLNILTPLLTGEAGSINRITAGGALNVAGTTAKPGTVSGLGGELSLKGASLNLASAVVLPSGKLTLSATDELTLADGSLIDVAGRAVTFNDVTRYSAGGEVILKSQNGNIRQAGGSSIDLSARHNQAGRLSAVALGSAAGVVDLQGRILASSTGEYDAGGTLMPYLAGGVEIQAQRLGGNGSLSEQFAALNQRLNDGQVFGSRSFQLKQGDLVIGNELKASTISVSLDNGNLLVAGKVDASGERVGSIRLAAGGSLTLGGNAMLDAHGNRLRVDSYGKIIDSPNRAMVDLTSRGGVLTLADGARIDLRHGTAARAGQYDGRARGTLELNARRSGPDATYGDIAIEASANLDIQGARSIAVNGMWQYSDAEYGSDPAASGRPYQIIDKAYLDRKHGDSTKFITAAHGNSDLMQRKLAGLNNARYADAFHLRPGVEIVSATADGDLVVQGDLDLSGYRYASVNPHTQKTAVYGSGEVGALTLRAGGDLSIYGSINDGFAPPPPTRDDKGWVLLPGIDFTGGDIIVPGAGVTLADGTAFPAGATLNYDLPIKDVTLAAGTRLPVAAVLDQPLNLPAGTVLAAAVHDAAGNLLFAAGTLLSQAQTLEAGSRLGAGSVLSGAATLRGFTWPKGVALPNVANAGNAQTNILKLDNSLVLNRGSVIPSGTDVKLPNGVESVQLRPDVAGSDGRLWAIAPMLAEGSQSWSLRLVAGADTTAADSRVVQPDPVQGDLRLADSHYGMFGKPVPAKGTYQWTQQGVDELAAAGFTVELGQAVGLEVVSNFGYDSVDAFCADFAGICALQASYKWTKAAEEELAGSGFEVKAGEVISQAAAQFFNFDSVQSLCDAAAHICAPAEVDYEPVAGSGRPSVIRTGTGDLELLSGGSLRMDSLFGIYTAGTSSAPTFPGDPYNQPKALGQPKTPDANGKVLNDEDGSNEKLVDGGAESLYRAWYPDAGGNLLLKVGGNLSGNLTAPAATPVGRPNPADIGQDSANVGNWLWRQGNGDPVNNQPTAWWINFGSYTASTVTGGADQMAAFSGFGTLGGGDLEVQVKGDAGVLNRLAGSDFNSNINPRSQGLLLAVGSTGRVGADGSLQLTGGGDLDLRVGGALNPDSVFTSGHLNGAVINLRGHAQIDSGAIGRIDLRYGNVASAQSPGETRAYDSFRATRSNPTGGLTLMPGDATFNLTTSGDLVVMDVADPGRAPMMSVSPFKIDATNGSGVSWFTLWTANTAVDLWSSGGNLTPVVPEVETDLAVVYPSIVRAVAANGSLYYGKSSVWDGTGYDGNDRPALLLAPGINSELQFMAGDSIYGGDMSVSRSGASSAALATPFRPAFVGMDGFVIKTSNLSADGNLARPDTNILPLFAFDTSSTSGEWALNDDPARFYALEGDLLAVTSGRSMTSASVGRWPGRIAYEGAGAVRMMAGRDIVSSGIPLGGSLSSNSQAGAYTSNGNLFIHNNPTDISIVSAGRDILYSSFNVAGPGLLEITAGRNILMDDKVSITSIGAVVPGDSRSGASLVLQAGAGLDGADYQRFVKAYLDPANQALAGVPLADQDGKVAKTYEAELVKWLKARFGFSGDTEQARSFFAALPAEQQRVFARDVYFAELKAGGREYNEVDGVRQGSYLRGREAIDWLFPSKDVAGNAITYKGDITMFGGAGVHTDFGGGIQMLTPGGGQTFGIEGNAPPSTAGVITQGEGDIQLYAKNSILLGQSRIMTTFGGSILGWSAQGDINAGRGSKTTVVYTPPKRLYDTWGNVTLSPSVPSTGAGIATLNPIPEVAPGDIDLIAPLGTIDAGEAGIRVSGNVNIAALTVVNAANIQTQGKSTGVPLAASVNTGAITSASSAASSATQAAEDVARQQQNTARQNQASVFTVQVVSFGSEQLAPTRDGASREAPRTYDPASPVQVLGAGPLDEQARQRLTDEERGRLSL</sequence>
<dbReference type="Gene3D" id="2.160.20.10">
    <property type="entry name" value="Single-stranded right-handed beta-helix, Pectin lyase-like"/>
    <property type="match status" value="2"/>
</dbReference>
<dbReference type="InterPro" id="IPR008638">
    <property type="entry name" value="FhaB/CdiA-like_TPS"/>
</dbReference>
<dbReference type="GO" id="GO:0005576">
    <property type="term" value="C:extracellular region"/>
    <property type="evidence" value="ECO:0007669"/>
    <property type="project" value="UniProtKB-SubCell"/>
</dbReference>
<keyword evidence="2" id="KW-0964">Secreted</keyword>
<dbReference type="SMART" id="SM00912">
    <property type="entry name" value="Haemagg_act"/>
    <property type="match status" value="1"/>
</dbReference>
<dbReference type="InterPro" id="IPR011050">
    <property type="entry name" value="Pectin_lyase_fold/virulence"/>
</dbReference>
<dbReference type="PANTHER" id="PTHR12338">
    <property type="entry name" value="AUTOTRANSPORTER"/>
    <property type="match status" value="1"/>
</dbReference>
<feature type="region of interest" description="Disordered" evidence="4">
    <location>
        <begin position="4164"/>
        <end position="4211"/>
    </location>
</feature>
<dbReference type="OrthoDB" id="218680at2"/>